<dbReference type="Pfam" id="PF12251">
    <property type="entry name" value="SNAPC3"/>
    <property type="match status" value="1"/>
</dbReference>
<keyword evidence="5" id="KW-0238">DNA-binding</keyword>
<comment type="subunit">
    <text evidence="9">Part of the SNAPc complex composed of 5 subunits: SNAPC1, SNAPC2, SNAPC3, SNAPC4 and SNAPC5. SNAPC3 interacts with SNAPC1.</text>
</comment>
<sequence>MAMDTIFDFDNQEYVSDVKVFRDFFDSAVRSHNHSKSFGFTIGDKDFWESGFISTLLHPSKKDNGCPRGSKELIDSLVLELRHPMKQYNFDKDDGRGRIALPKRAHLICMNSLLAENEKKRNPQYKSIVLRSMQYDRFDISVICNTVRGDKTEPSCSLKSGGIRNGDMNRIHETLSGEYEALERNTQKSPRVSFKQKEVVVKVEDQNSDACTKVYTLLDNFVDSRFEKRQPHSFERVSGVDATSRSTSTPFYYPYEEQSFVTMSGSGLQGGLDDSDSHQHVSNVSVSHSSKAVPDDLGAEPMSANIWRPDWRECEAFTCLSPTTARGDCFCLYHEQQLTNSNYFTPFYDSAPFSDIDSKSDRENSATIPLHPEPQSRAACSLIEPSWIFASHGLAGMKRECCRSDRTFCVSNDTKFLTPLISSASLEITQSKLCPLKDEQSNEYYSNDIVAQVSVHVGYPRPLEKQEVRLGRLLKVLDRFLILGSNTLKDLKNAIECPSDNHVFEDVSERPVSNEDLCKNRYPSSYFFFHDTFYVDVEARTSYDITSEVRSWALERGLGKTEVADMNTTRIVDLKCRLGAPYLYLHVGACEHLITFNNVTLRDTWHPNGLYPLPIFERNSRRIACAGCKEVTAGWVVWEHENMPSPIQYFCDSCYKDFNFNVHEEKLFAFKAAPLYDRHNRKTDFALHASSAEPAGVVKSEPSE</sequence>
<name>A0A7I4XUH6_HAECO</name>
<dbReference type="OrthoDB" id="46583at2759"/>
<dbReference type="AlphaFoldDB" id="A0A7I4XUH6"/>
<evidence type="ECO:0000313" key="11">
    <source>
        <dbReference type="Proteomes" id="UP000025227"/>
    </source>
</evidence>
<reference evidence="12" key="1">
    <citation type="submission" date="2020-12" db="UniProtKB">
        <authorList>
            <consortium name="WormBaseParasite"/>
        </authorList>
    </citation>
    <scope>IDENTIFICATION</scope>
    <source>
        <strain evidence="12">MHco3</strain>
    </source>
</reference>
<dbReference type="Proteomes" id="UP000025227">
    <property type="component" value="Unplaced"/>
</dbReference>
<evidence type="ECO:0000256" key="4">
    <source>
        <dbReference type="ARBA" id="ARBA00023015"/>
    </source>
</evidence>
<evidence type="ECO:0000313" key="12">
    <source>
        <dbReference type="WBParaSite" id="HCON_00009470-00001"/>
    </source>
</evidence>
<evidence type="ECO:0000256" key="6">
    <source>
        <dbReference type="ARBA" id="ARBA00023163"/>
    </source>
</evidence>
<keyword evidence="4" id="KW-0805">Transcription regulation</keyword>
<evidence type="ECO:0000256" key="8">
    <source>
        <dbReference type="ARBA" id="ARBA00025193"/>
    </source>
</evidence>
<dbReference type="GO" id="GO:0042796">
    <property type="term" value="P:snRNA transcription by RNA polymerase III"/>
    <property type="evidence" value="ECO:0007669"/>
    <property type="project" value="TreeGrafter"/>
</dbReference>
<evidence type="ECO:0000256" key="3">
    <source>
        <dbReference type="ARBA" id="ARBA00013634"/>
    </source>
</evidence>
<dbReference type="GO" id="GO:0019185">
    <property type="term" value="C:snRNA-activating protein complex"/>
    <property type="evidence" value="ECO:0007669"/>
    <property type="project" value="TreeGrafter"/>
</dbReference>
<dbReference type="PANTHER" id="PTHR13421">
    <property type="entry name" value="SNRNA-ACTIVATING PROTEIN COMPLEX SUBUNIT 3"/>
    <property type="match status" value="1"/>
</dbReference>
<dbReference type="GO" id="GO:0000978">
    <property type="term" value="F:RNA polymerase II cis-regulatory region sequence-specific DNA binding"/>
    <property type="evidence" value="ECO:0007669"/>
    <property type="project" value="TreeGrafter"/>
</dbReference>
<proteinExistence type="inferred from homology"/>
<dbReference type="GO" id="GO:0001006">
    <property type="term" value="F:RNA polymerase III type 3 promoter sequence-specific DNA binding"/>
    <property type="evidence" value="ECO:0007669"/>
    <property type="project" value="TreeGrafter"/>
</dbReference>
<dbReference type="InterPro" id="IPR022042">
    <property type="entry name" value="snRNA-activating_su3"/>
</dbReference>
<comment type="subcellular location">
    <subcellularLocation>
        <location evidence="1">Nucleus</location>
    </subcellularLocation>
</comment>
<evidence type="ECO:0000256" key="9">
    <source>
        <dbReference type="ARBA" id="ARBA00025958"/>
    </source>
</evidence>
<keyword evidence="7" id="KW-0539">Nucleus</keyword>
<evidence type="ECO:0000256" key="10">
    <source>
        <dbReference type="ARBA" id="ARBA00029606"/>
    </source>
</evidence>
<evidence type="ECO:0000256" key="2">
    <source>
        <dbReference type="ARBA" id="ARBA00010410"/>
    </source>
</evidence>
<dbReference type="GO" id="GO:0005634">
    <property type="term" value="C:nucleus"/>
    <property type="evidence" value="ECO:0007669"/>
    <property type="project" value="UniProtKB-SubCell"/>
</dbReference>
<dbReference type="GO" id="GO:0003681">
    <property type="term" value="F:bent DNA binding"/>
    <property type="evidence" value="ECO:0007669"/>
    <property type="project" value="TreeGrafter"/>
</dbReference>
<keyword evidence="6" id="KW-0804">Transcription</keyword>
<dbReference type="PANTHER" id="PTHR13421:SF16">
    <property type="entry name" value="SNRNA-ACTIVATING PROTEIN COMPLEX SUBUNIT 3"/>
    <property type="match status" value="1"/>
</dbReference>
<dbReference type="OMA" id="RIACDIC"/>
<comment type="function">
    <text evidence="8">Part of the SNAPc complex required for the transcription of both RNA polymerase II and III small-nuclear RNA genes. Binds to the proximal sequence element (PSE), a non-TATA-box basal promoter element common to these 2 types of genes. Recruits TBP and BRF2 to the U6 snRNA TATA box.</text>
</comment>
<keyword evidence="11" id="KW-1185">Reference proteome</keyword>
<comment type="similarity">
    <text evidence="2">Belongs to the SNAPC3/SRD2 family.</text>
</comment>
<accession>A0A7I4XUH6</accession>
<evidence type="ECO:0000256" key="7">
    <source>
        <dbReference type="ARBA" id="ARBA00023242"/>
    </source>
</evidence>
<evidence type="ECO:0000256" key="1">
    <source>
        <dbReference type="ARBA" id="ARBA00004123"/>
    </source>
</evidence>
<organism evidence="11 12">
    <name type="scientific">Haemonchus contortus</name>
    <name type="common">Barber pole worm</name>
    <dbReference type="NCBI Taxonomy" id="6289"/>
    <lineage>
        <taxon>Eukaryota</taxon>
        <taxon>Metazoa</taxon>
        <taxon>Ecdysozoa</taxon>
        <taxon>Nematoda</taxon>
        <taxon>Chromadorea</taxon>
        <taxon>Rhabditida</taxon>
        <taxon>Rhabditina</taxon>
        <taxon>Rhabditomorpha</taxon>
        <taxon>Strongyloidea</taxon>
        <taxon>Trichostrongylidae</taxon>
        <taxon>Haemonchus</taxon>
    </lineage>
</organism>
<dbReference type="GO" id="GO:0001046">
    <property type="term" value="F:core promoter sequence-specific DNA binding"/>
    <property type="evidence" value="ECO:0007669"/>
    <property type="project" value="TreeGrafter"/>
</dbReference>
<dbReference type="WBParaSite" id="HCON_00009470-00001">
    <property type="protein sequence ID" value="HCON_00009470-00001"/>
    <property type="gene ID" value="HCON_00009470"/>
</dbReference>
<dbReference type="GO" id="GO:0042795">
    <property type="term" value="P:snRNA transcription by RNA polymerase II"/>
    <property type="evidence" value="ECO:0007669"/>
    <property type="project" value="TreeGrafter"/>
</dbReference>
<evidence type="ECO:0000256" key="5">
    <source>
        <dbReference type="ARBA" id="ARBA00023125"/>
    </source>
</evidence>
<protein>
    <recommendedName>
        <fullName evidence="3">snRNA-activating protein complex subunit 3</fullName>
    </recommendedName>
    <alternativeName>
        <fullName evidence="10">Small nuclear RNA-activating complex polypeptide 3</fullName>
    </alternativeName>
</protein>